<evidence type="ECO:0000256" key="1">
    <source>
        <dbReference type="SAM" id="MobiDB-lite"/>
    </source>
</evidence>
<name>A0A5J4WLU0_9EUKA</name>
<comment type="caution">
    <text evidence="2">The sequence shown here is derived from an EMBL/GenBank/DDBJ whole genome shotgun (WGS) entry which is preliminary data.</text>
</comment>
<organism evidence="2 3">
    <name type="scientific">Streblomastix strix</name>
    <dbReference type="NCBI Taxonomy" id="222440"/>
    <lineage>
        <taxon>Eukaryota</taxon>
        <taxon>Metamonada</taxon>
        <taxon>Preaxostyla</taxon>
        <taxon>Oxymonadida</taxon>
        <taxon>Streblomastigidae</taxon>
        <taxon>Streblomastix</taxon>
    </lineage>
</organism>
<accession>A0A5J4WLU0</accession>
<gene>
    <name evidence="2" type="ORF">EZS28_008423</name>
</gene>
<evidence type="ECO:0000313" key="2">
    <source>
        <dbReference type="EMBL" id="KAA6396047.1"/>
    </source>
</evidence>
<sequence length="94" mass="11130">MLNKLKERRRILGVVEKELDNLSSGTKTKGSKNSSNLRMEDEELKGKEEDDLLYTEIGDSQQRKSSVIQSPKKQNKDINQSWCWFMKIWIWVRK</sequence>
<reference evidence="2 3" key="1">
    <citation type="submission" date="2019-03" db="EMBL/GenBank/DDBJ databases">
        <title>Single cell metagenomics reveals metabolic interactions within the superorganism composed of flagellate Streblomastix strix and complex community of Bacteroidetes bacteria on its surface.</title>
        <authorList>
            <person name="Treitli S.C."/>
            <person name="Kolisko M."/>
            <person name="Husnik F."/>
            <person name="Keeling P."/>
            <person name="Hampl V."/>
        </authorList>
    </citation>
    <scope>NUCLEOTIDE SEQUENCE [LARGE SCALE GENOMIC DNA]</scope>
    <source>
        <strain evidence="2">ST1C</strain>
    </source>
</reference>
<feature type="compositionally biased region" description="Low complexity" evidence="1">
    <location>
        <begin position="22"/>
        <end position="37"/>
    </location>
</feature>
<evidence type="ECO:0000313" key="3">
    <source>
        <dbReference type="Proteomes" id="UP000324800"/>
    </source>
</evidence>
<dbReference type="EMBL" id="SNRW01001531">
    <property type="protein sequence ID" value="KAA6396047.1"/>
    <property type="molecule type" value="Genomic_DNA"/>
</dbReference>
<feature type="region of interest" description="Disordered" evidence="1">
    <location>
        <begin position="22"/>
        <end position="49"/>
    </location>
</feature>
<proteinExistence type="predicted"/>
<protein>
    <submittedName>
        <fullName evidence="2">Uncharacterized protein</fullName>
    </submittedName>
</protein>
<dbReference type="Proteomes" id="UP000324800">
    <property type="component" value="Unassembled WGS sequence"/>
</dbReference>
<dbReference type="AlphaFoldDB" id="A0A5J4WLU0"/>